<evidence type="ECO:0000256" key="1">
    <source>
        <dbReference type="SAM" id="Phobius"/>
    </source>
</evidence>
<evidence type="ECO:0000313" key="2">
    <source>
        <dbReference type="EMBL" id="MFI6504511.1"/>
    </source>
</evidence>
<feature type="transmembrane region" description="Helical" evidence="1">
    <location>
        <begin position="57"/>
        <end position="77"/>
    </location>
</feature>
<feature type="transmembrane region" description="Helical" evidence="1">
    <location>
        <begin position="6"/>
        <end position="23"/>
    </location>
</feature>
<organism evidence="2 3">
    <name type="scientific">Nonomuraea typhae</name>
    <dbReference type="NCBI Taxonomy" id="2603600"/>
    <lineage>
        <taxon>Bacteria</taxon>
        <taxon>Bacillati</taxon>
        <taxon>Actinomycetota</taxon>
        <taxon>Actinomycetes</taxon>
        <taxon>Streptosporangiales</taxon>
        <taxon>Streptosporangiaceae</taxon>
        <taxon>Nonomuraea</taxon>
    </lineage>
</organism>
<keyword evidence="3" id="KW-1185">Reference proteome</keyword>
<feature type="transmembrane region" description="Helical" evidence="1">
    <location>
        <begin position="115"/>
        <end position="135"/>
    </location>
</feature>
<evidence type="ECO:0000313" key="3">
    <source>
        <dbReference type="Proteomes" id="UP001612741"/>
    </source>
</evidence>
<name>A0ABW7Z8L3_9ACTN</name>
<dbReference type="EMBL" id="JBITGY010000015">
    <property type="protein sequence ID" value="MFI6504511.1"/>
    <property type="molecule type" value="Genomic_DNA"/>
</dbReference>
<feature type="transmembrane region" description="Helical" evidence="1">
    <location>
        <begin position="30"/>
        <end position="51"/>
    </location>
</feature>
<proteinExistence type="predicted"/>
<reference evidence="2 3" key="1">
    <citation type="submission" date="2024-10" db="EMBL/GenBank/DDBJ databases">
        <title>The Natural Products Discovery Center: Release of the First 8490 Sequenced Strains for Exploring Actinobacteria Biosynthetic Diversity.</title>
        <authorList>
            <person name="Kalkreuter E."/>
            <person name="Kautsar S.A."/>
            <person name="Yang D."/>
            <person name="Bader C.D."/>
            <person name="Teijaro C.N."/>
            <person name="Fluegel L."/>
            <person name="Davis C.M."/>
            <person name="Simpson J.R."/>
            <person name="Lauterbach L."/>
            <person name="Steele A.D."/>
            <person name="Gui C."/>
            <person name="Meng S."/>
            <person name="Li G."/>
            <person name="Viehrig K."/>
            <person name="Ye F."/>
            <person name="Su P."/>
            <person name="Kiefer A.F."/>
            <person name="Nichols A."/>
            <person name="Cepeda A.J."/>
            <person name="Yan W."/>
            <person name="Fan B."/>
            <person name="Jiang Y."/>
            <person name="Adhikari A."/>
            <person name="Zheng C.-J."/>
            <person name="Schuster L."/>
            <person name="Cowan T.M."/>
            <person name="Smanski M.J."/>
            <person name="Chevrette M.G."/>
            <person name="De Carvalho L.P.S."/>
            <person name="Shen B."/>
        </authorList>
    </citation>
    <scope>NUCLEOTIDE SEQUENCE [LARGE SCALE GENOMIC DNA]</scope>
    <source>
        <strain evidence="2 3">NPDC050545</strain>
    </source>
</reference>
<sequence length="270" mass="28437">MRIWGRSAAVGAIIGAMEGVLYVTAEGIAIFHLFAALLLPLPLSVILTRWFRVPRAGWAALLGTCALAALTPAMIALAPGHSIAGWPRALYALPPLVAGVAAYAIAGYAVNRVTWWWPVLCAALGVGAFVTTVLLGHPWIVNWHEERALSAVDVPLLGLPGQAPSWVEIVRDPGETFVLLEFGSSTVALHPVSLSSPQAACVKPYPGEPPYTCRQSAGGQWIREHGLGGVVVFGVRHGVLVEVNGESPHQAATDLDSLTPATAASLAWSR</sequence>
<keyword evidence="1" id="KW-0472">Membrane</keyword>
<dbReference type="RefSeq" id="WP_397090267.1">
    <property type="nucleotide sequence ID" value="NZ_JBITGY010000015.1"/>
</dbReference>
<dbReference type="Proteomes" id="UP001612741">
    <property type="component" value="Unassembled WGS sequence"/>
</dbReference>
<gene>
    <name evidence="2" type="ORF">ACIBG2_44500</name>
</gene>
<keyword evidence="1" id="KW-0812">Transmembrane</keyword>
<accession>A0ABW7Z8L3</accession>
<comment type="caution">
    <text evidence="2">The sequence shown here is derived from an EMBL/GenBank/DDBJ whole genome shotgun (WGS) entry which is preliminary data.</text>
</comment>
<keyword evidence="1" id="KW-1133">Transmembrane helix</keyword>
<protein>
    <submittedName>
        <fullName evidence="2">Uncharacterized protein</fullName>
    </submittedName>
</protein>
<feature type="transmembrane region" description="Helical" evidence="1">
    <location>
        <begin position="89"/>
        <end position="109"/>
    </location>
</feature>